<reference evidence="8" key="1">
    <citation type="submission" date="2019-12" db="EMBL/GenBank/DDBJ databases">
        <title>Complete genome of Terracaulis silvestris 0127_4.</title>
        <authorList>
            <person name="Vieira S."/>
            <person name="Riedel T."/>
            <person name="Sproer C."/>
            <person name="Pascual J."/>
            <person name="Boedeker C."/>
            <person name="Overmann J."/>
        </authorList>
    </citation>
    <scope>NUCLEOTIDE SEQUENCE [LARGE SCALE GENOMIC DNA]</scope>
    <source>
        <strain evidence="8">0127_4</strain>
    </source>
</reference>
<keyword evidence="3 6" id="KW-0560">Oxidoreductase</keyword>
<feature type="binding site" evidence="5">
    <location>
        <position position="110"/>
    </location>
    <ligand>
        <name>Fe cation</name>
        <dbReference type="ChEBI" id="CHEBI:24875"/>
        <note>catalytic</note>
    </ligand>
</feature>
<comment type="similarity">
    <text evidence="1 6">Belongs to the carotenoid oxygenase family.</text>
</comment>
<dbReference type="EC" id="1.13.11.-" evidence="6"/>
<keyword evidence="8" id="KW-1185">Reference proteome</keyword>
<evidence type="ECO:0000313" key="8">
    <source>
        <dbReference type="Proteomes" id="UP000431269"/>
    </source>
</evidence>
<evidence type="ECO:0000313" key="7">
    <source>
        <dbReference type="EMBL" id="QGZ93634.1"/>
    </source>
</evidence>
<gene>
    <name evidence="7" type="primary">lsdB</name>
    <name evidence="7" type="ORF">DSM104635_00446</name>
</gene>
<proteinExistence type="inferred from homology"/>
<organism evidence="7 8">
    <name type="scientific">Terricaulis silvestris</name>
    <dbReference type="NCBI Taxonomy" id="2686094"/>
    <lineage>
        <taxon>Bacteria</taxon>
        <taxon>Pseudomonadati</taxon>
        <taxon>Pseudomonadota</taxon>
        <taxon>Alphaproteobacteria</taxon>
        <taxon>Caulobacterales</taxon>
        <taxon>Caulobacteraceae</taxon>
        <taxon>Terricaulis</taxon>
    </lineage>
</organism>
<evidence type="ECO:0000256" key="5">
    <source>
        <dbReference type="PIRSR" id="PIRSR604294-1"/>
    </source>
</evidence>
<name>A0A6I6MKZ0_9CAUL</name>
<evidence type="ECO:0000256" key="3">
    <source>
        <dbReference type="ARBA" id="ARBA00023002"/>
    </source>
</evidence>
<dbReference type="InterPro" id="IPR004294">
    <property type="entry name" value="Carotenoid_Oase"/>
</dbReference>
<dbReference type="Pfam" id="PF03055">
    <property type="entry name" value="RPE65"/>
    <property type="match status" value="1"/>
</dbReference>
<keyword evidence="6 7" id="KW-0223">Dioxygenase</keyword>
<dbReference type="KEGG" id="tsv:DSM104635_00446"/>
<keyword evidence="2 5" id="KW-0479">Metal-binding</keyword>
<evidence type="ECO:0000256" key="6">
    <source>
        <dbReference type="RuleBase" id="RU364048"/>
    </source>
</evidence>
<dbReference type="GO" id="GO:0010436">
    <property type="term" value="F:carotenoid dioxygenase activity"/>
    <property type="evidence" value="ECO:0007669"/>
    <property type="project" value="TreeGrafter"/>
</dbReference>
<dbReference type="EMBL" id="CP047045">
    <property type="protein sequence ID" value="QGZ93634.1"/>
    <property type="molecule type" value="Genomic_DNA"/>
</dbReference>
<dbReference type="GO" id="GO:0016121">
    <property type="term" value="P:carotene catabolic process"/>
    <property type="evidence" value="ECO:0007669"/>
    <property type="project" value="TreeGrafter"/>
</dbReference>
<dbReference type="GO" id="GO:0046872">
    <property type="term" value="F:metal ion binding"/>
    <property type="evidence" value="ECO:0007669"/>
    <property type="project" value="UniProtKB-KW"/>
</dbReference>
<evidence type="ECO:0000256" key="2">
    <source>
        <dbReference type="ARBA" id="ARBA00022723"/>
    </source>
</evidence>
<keyword evidence="4 5" id="KW-0408">Iron</keyword>
<dbReference type="Proteomes" id="UP000431269">
    <property type="component" value="Chromosome"/>
</dbReference>
<dbReference type="AlphaFoldDB" id="A0A6I6MKZ0"/>
<comment type="cofactor">
    <cofactor evidence="5 6">
        <name>Fe(2+)</name>
        <dbReference type="ChEBI" id="CHEBI:29033"/>
    </cofactor>
    <text evidence="5 6">Binds 1 Fe(2+) ion per subunit.</text>
</comment>
<sequence>MAISALMPLLMKGEQLTPAEFRGFTRAVVQTQTAVTGNSESYEFGEGRCGGEAPFAPRINAEDEDDGYLVSFVIGENAGKSECVVIDAKRIADGPVARIALPHKICSGTHACWADRAFLVSHADHAGANTEVRTSDRYRPAR</sequence>
<dbReference type="PANTHER" id="PTHR10543:SF89">
    <property type="entry name" value="CAROTENOID 9,10(9',10')-CLEAVAGE DIOXYGENASE 1"/>
    <property type="match status" value="1"/>
</dbReference>
<evidence type="ECO:0000256" key="1">
    <source>
        <dbReference type="ARBA" id="ARBA00006787"/>
    </source>
</evidence>
<accession>A0A6I6MKZ0</accession>
<evidence type="ECO:0000256" key="4">
    <source>
        <dbReference type="ARBA" id="ARBA00023004"/>
    </source>
</evidence>
<dbReference type="PANTHER" id="PTHR10543">
    <property type="entry name" value="BETA-CAROTENE DIOXYGENASE"/>
    <property type="match status" value="1"/>
</dbReference>
<protein>
    <recommendedName>
        <fullName evidence="6">Dioxygenase</fullName>
        <ecNumber evidence="6">1.13.11.-</ecNumber>
    </recommendedName>
</protein>